<dbReference type="Gene3D" id="3.30.70.1070">
    <property type="entry name" value="Sporulation related repeat"/>
    <property type="match status" value="1"/>
</dbReference>
<proteinExistence type="predicted"/>
<keyword evidence="1" id="KW-1133">Transmembrane helix</keyword>
<gene>
    <name evidence="3" type="ORF">CS022_12955</name>
</gene>
<dbReference type="OrthoDB" id="7069135at2"/>
<evidence type="ECO:0000259" key="2">
    <source>
        <dbReference type="PROSITE" id="PS51724"/>
    </source>
</evidence>
<keyword evidence="3" id="KW-0132">Cell division</keyword>
<evidence type="ECO:0000256" key="1">
    <source>
        <dbReference type="SAM" id="Phobius"/>
    </source>
</evidence>
<name>A0A4Q0YPL0_9GAMM</name>
<feature type="transmembrane region" description="Helical" evidence="1">
    <location>
        <begin position="9"/>
        <end position="27"/>
    </location>
</feature>
<comment type="caution">
    <text evidence="3">The sequence shown here is derived from an EMBL/GenBank/DDBJ whole genome shotgun (WGS) entry which is preliminary data.</text>
</comment>
<dbReference type="InterPro" id="IPR052521">
    <property type="entry name" value="Cell_div_SPOR-domain"/>
</dbReference>
<dbReference type="EMBL" id="PEIB01000014">
    <property type="protein sequence ID" value="RXJ72977.1"/>
    <property type="molecule type" value="Genomic_DNA"/>
</dbReference>
<keyword evidence="1" id="KW-0812">Transmembrane</keyword>
<evidence type="ECO:0000313" key="4">
    <source>
        <dbReference type="Proteomes" id="UP000290287"/>
    </source>
</evidence>
<feature type="domain" description="SPOR" evidence="2">
    <location>
        <begin position="111"/>
        <end position="190"/>
    </location>
</feature>
<dbReference type="AlphaFoldDB" id="A0A4Q0YPL0"/>
<accession>A0A4Q0YPL0</accession>
<dbReference type="RefSeq" id="WP_129122616.1">
    <property type="nucleotide sequence ID" value="NZ_PEIB01000014.1"/>
</dbReference>
<dbReference type="SUPFAM" id="SSF110997">
    <property type="entry name" value="Sporulation related repeat"/>
    <property type="match status" value="1"/>
</dbReference>
<dbReference type="Pfam" id="PF05036">
    <property type="entry name" value="SPOR"/>
    <property type="match status" value="1"/>
</dbReference>
<dbReference type="GO" id="GO:0030428">
    <property type="term" value="C:cell septum"/>
    <property type="evidence" value="ECO:0007669"/>
    <property type="project" value="TreeGrafter"/>
</dbReference>
<keyword evidence="4" id="KW-1185">Reference proteome</keyword>
<sequence>MATQFQNRLVGTVVLVCLGVIFLPDVLDGKKEQFQEDFDAIPIHQPIDESITTSQINKPDTGIVEDLDEHADDLLSDNMASVTLGEAPNKTLKKQHQNTTEEKQNIIEQNGLTDAAWVLRLGTFRNIDNAKNLVSKLRNKGYPAQIYPRNIRAGQLARVEVGPDLSKDKLQGMRADLESLTGLKGQLVRFNPLNP</sequence>
<dbReference type="GO" id="GO:0032153">
    <property type="term" value="C:cell division site"/>
    <property type="evidence" value="ECO:0007669"/>
    <property type="project" value="TreeGrafter"/>
</dbReference>
<dbReference type="PANTHER" id="PTHR38687">
    <property type="entry name" value="CELL DIVISION PROTEIN DEDD-RELATED"/>
    <property type="match status" value="1"/>
</dbReference>
<protein>
    <submittedName>
        <fullName evidence="3">Cell division protein DedD</fullName>
    </submittedName>
</protein>
<keyword evidence="3" id="KW-0131">Cell cycle</keyword>
<dbReference type="PANTHER" id="PTHR38687:SF1">
    <property type="entry name" value="CELL DIVISION PROTEIN DEDD"/>
    <property type="match status" value="1"/>
</dbReference>
<organism evidence="3 4">
    <name type="scientific">Veronia nyctiphanis</name>
    <dbReference type="NCBI Taxonomy" id="1278244"/>
    <lineage>
        <taxon>Bacteria</taxon>
        <taxon>Pseudomonadati</taxon>
        <taxon>Pseudomonadota</taxon>
        <taxon>Gammaproteobacteria</taxon>
        <taxon>Vibrionales</taxon>
        <taxon>Vibrionaceae</taxon>
        <taxon>Veronia</taxon>
    </lineage>
</organism>
<evidence type="ECO:0000313" key="3">
    <source>
        <dbReference type="EMBL" id="RXJ72977.1"/>
    </source>
</evidence>
<dbReference type="GO" id="GO:0032506">
    <property type="term" value="P:cytokinetic process"/>
    <property type="evidence" value="ECO:0007669"/>
    <property type="project" value="TreeGrafter"/>
</dbReference>
<dbReference type="InterPro" id="IPR036680">
    <property type="entry name" value="SPOR-like_sf"/>
</dbReference>
<dbReference type="PROSITE" id="PS51724">
    <property type="entry name" value="SPOR"/>
    <property type="match status" value="1"/>
</dbReference>
<reference evidence="3 4" key="1">
    <citation type="submission" date="2017-10" db="EMBL/GenBank/DDBJ databases">
        <title>Nyctiphanis sp. nov., isolated from the stomach of the euphausiid Nyctiphanes simplex (Hansen, 1911) in the Gulf of California.</title>
        <authorList>
            <person name="Gomez-Gil B."/>
            <person name="Aguilar-Mendez M."/>
            <person name="Lopez-Cortes A."/>
            <person name="Gomez-Gutierrez J."/>
            <person name="Roque A."/>
            <person name="Lang E."/>
            <person name="Gonzalez-Castillo A."/>
        </authorList>
    </citation>
    <scope>NUCLEOTIDE SEQUENCE [LARGE SCALE GENOMIC DNA]</scope>
    <source>
        <strain evidence="3 4">CAIM 600</strain>
    </source>
</reference>
<keyword evidence="1" id="KW-0472">Membrane</keyword>
<dbReference type="InterPro" id="IPR007730">
    <property type="entry name" value="SPOR-like_dom"/>
</dbReference>
<dbReference type="GO" id="GO:0042834">
    <property type="term" value="F:peptidoglycan binding"/>
    <property type="evidence" value="ECO:0007669"/>
    <property type="project" value="InterPro"/>
</dbReference>
<dbReference type="Proteomes" id="UP000290287">
    <property type="component" value="Unassembled WGS sequence"/>
</dbReference>